<evidence type="ECO:0000256" key="13">
    <source>
        <dbReference type="ARBA" id="ARBA00042775"/>
    </source>
</evidence>
<keyword evidence="3" id="KW-1003">Cell membrane</keyword>
<evidence type="ECO:0000256" key="14">
    <source>
        <dbReference type="SAM" id="Phobius"/>
    </source>
</evidence>
<evidence type="ECO:0000256" key="6">
    <source>
        <dbReference type="ARBA" id="ARBA00022989"/>
    </source>
</evidence>
<name>A0ABU1SSI7_9HYPH</name>
<dbReference type="GO" id="GO:0003755">
    <property type="term" value="F:peptidyl-prolyl cis-trans isomerase activity"/>
    <property type="evidence" value="ECO:0007669"/>
    <property type="project" value="UniProtKB-EC"/>
</dbReference>
<accession>A0ABU1SSI7</accession>
<evidence type="ECO:0000256" key="2">
    <source>
        <dbReference type="ARBA" id="ARBA00018370"/>
    </source>
</evidence>
<dbReference type="InterPro" id="IPR000297">
    <property type="entry name" value="PPIase_PpiC"/>
</dbReference>
<evidence type="ECO:0000256" key="12">
    <source>
        <dbReference type="ARBA" id="ARBA00040743"/>
    </source>
</evidence>
<dbReference type="Proteomes" id="UP001250791">
    <property type="component" value="Unassembled WGS sequence"/>
</dbReference>
<evidence type="ECO:0000259" key="15">
    <source>
        <dbReference type="Pfam" id="PF13145"/>
    </source>
</evidence>
<organism evidence="16 17">
    <name type="scientific">Rhizobium miluonense</name>
    <dbReference type="NCBI Taxonomy" id="411945"/>
    <lineage>
        <taxon>Bacteria</taxon>
        <taxon>Pseudomonadati</taxon>
        <taxon>Pseudomonadota</taxon>
        <taxon>Alphaproteobacteria</taxon>
        <taxon>Hyphomicrobiales</taxon>
        <taxon>Rhizobiaceae</taxon>
        <taxon>Rhizobium/Agrobacterium group</taxon>
        <taxon>Rhizobium</taxon>
    </lineage>
</organism>
<keyword evidence="17" id="KW-1185">Reference proteome</keyword>
<dbReference type="PANTHER" id="PTHR47529:SF1">
    <property type="entry name" value="PERIPLASMIC CHAPERONE PPID"/>
    <property type="match status" value="1"/>
</dbReference>
<dbReference type="SUPFAM" id="SSF54534">
    <property type="entry name" value="FKBP-like"/>
    <property type="match status" value="1"/>
</dbReference>
<keyword evidence="16" id="KW-0413">Isomerase</keyword>
<keyword evidence="6 14" id="KW-1133">Transmembrane helix</keyword>
<dbReference type="InterPro" id="IPR046357">
    <property type="entry name" value="PPIase_dom_sf"/>
</dbReference>
<evidence type="ECO:0000256" key="11">
    <source>
        <dbReference type="ARBA" id="ARBA00038408"/>
    </source>
</evidence>
<comment type="caution">
    <text evidence="16">The sequence shown here is derived from an EMBL/GenBank/DDBJ whole genome shotgun (WGS) entry which is preliminary data.</text>
</comment>
<keyword evidence="5 14" id="KW-0812">Transmembrane</keyword>
<evidence type="ECO:0000313" key="16">
    <source>
        <dbReference type="EMBL" id="MDR6901946.1"/>
    </source>
</evidence>
<evidence type="ECO:0000256" key="5">
    <source>
        <dbReference type="ARBA" id="ARBA00022692"/>
    </source>
</evidence>
<feature type="transmembrane region" description="Helical" evidence="14">
    <location>
        <begin position="28"/>
        <end position="46"/>
    </location>
</feature>
<dbReference type="Pfam" id="PF13145">
    <property type="entry name" value="Rotamase_2"/>
    <property type="match status" value="1"/>
</dbReference>
<keyword evidence="4" id="KW-0997">Cell inner membrane</keyword>
<evidence type="ECO:0000256" key="9">
    <source>
        <dbReference type="ARBA" id="ARBA00030642"/>
    </source>
</evidence>
<reference evidence="16 17" key="1">
    <citation type="submission" date="2023-07" db="EMBL/GenBank/DDBJ databases">
        <title>Sorghum-associated microbial communities from plants grown in Nebraska, USA.</title>
        <authorList>
            <person name="Schachtman D."/>
        </authorList>
    </citation>
    <scope>NUCLEOTIDE SEQUENCE [LARGE SCALE GENOMIC DNA]</scope>
    <source>
        <strain evidence="16 17">3199</strain>
    </source>
</reference>
<evidence type="ECO:0000256" key="3">
    <source>
        <dbReference type="ARBA" id="ARBA00022475"/>
    </source>
</evidence>
<evidence type="ECO:0000256" key="10">
    <source>
        <dbReference type="ARBA" id="ARBA00031484"/>
    </source>
</evidence>
<evidence type="ECO:0000256" key="8">
    <source>
        <dbReference type="ARBA" id="ARBA00023186"/>
    </source>
</evidence>
<comment type="similarity">
    <text evidence="11">Belongs to the PpiD chaperone family.</text>
</comment>
<proteinExistence type="inferred from homology"/>
<keyword evidence="8" id="KW-0143">Chaperone</keyword>
<dbReference type="InterPro" id="IPR027304">
    <property type="entry name" value="Trigger_fact/SurA_dom_sf"/>
</dbReference>
<gene>
    <name evidence="16" type="ORF">J2W52_003577</name>
</gene>
<dbReference type="Gene3D" id="3.10.50.40">
    <property type="match status" value="1"/>
</dbReference>
<sequence length="646" mass="69973">MFRRVRRLDDDEVCFPMFDVLRKIAQTWLAKGLLLLLAAAFGVWGVERSLITGGSSNTVVTVGDQHIDTNEFRLAYRRQMQAISQQLRMQITPEQARAFGIGQQTVSQLVAGASLDQLAADMGLGLSQDRLAKLIGDDPAFKATNGAFDRQKFDLLLRNSNISPDDYIKERSKVAIRGQIVEAVSNGFTAPTVLVDAVKQYHNETRSIDYLLLTNANIDPVKAPADDVLQKWFDGVKSKYRAPEYRKFAFVKLQAEDIADTASVTDDEVRAQFDKRKDSFTTPATRTIEQLTFANKDLANAAADALKTGTTFDQLVSDQGKKPSDVLLGTFTKDQVPDKTVAEAAFAVSKEGGTTPVVEGSFGPVILHVTNVKNETAKNFDDVKEDIRKQIALSNAANEITSVHDKFEDLRGSGASLQDAASQLKLKLVTVDSIDQTGLDQNGNEIKDLPARQQLLSEVFKADQGGNPAPLTVGNDGYIWYDVTNITPDHDRPLAEVREKAVADWTAEQQKIALAAKAVELKQEAQKGKSLADIAAPLGIAVESKSGITRSTDDPVLGRGGIAAAFSGPVDTAGSAIGADDTTQILLKVTDVNDNPTTDALSNDDQQVAQIANAAGDDILDQMVSQLQGKYTVTVNQSLAEQAMSR</sequence>
<evidence type="ECO:0000256" key="1">
    <source>
        <dbReference type="ARBA" id="ARBA00004382"/>
    </source>
</evidence>
<feature type="domain" description="PpiC" evidence="15">
    <location>
        <begin position="264"/>
        <end position="385"/>
    </location>
</feature>
<evidence type="ECO:0000313" key="17">
    <source>
        <dbReference type="Proteomes" id="UP001250791"/>
    </source>
</evidence>
<dbReference type="InterPro" id="IPR052029">
    <property type="entry name" value="PpiD_chaperone"/>
</dbReference>
<evidence type="ECO:0000256" key="4">
    <source>
        <dbReference type="ARBA" id="ARBA00022519"/>
    </source>
</evidence>
<dbReference type="Pfam" id="PF13624">
    <property type="entry name" value="SurA_N_3"/>
    <property type="match status" value="1"/>
</dbReference>
<protein>
    <recommendedName>
        <fullName evidence="2">Parvulin-like PPIase</fullName>
    </recommendedName>
    <alternativeName>
        <fullName evidence="9">Peptidyl-prolyl cis-trans isomerase plp</fullName>
    </alternativeName>
    <alternativeName>
        <fullName evidence="12">Periplasmic chaperone PpiD</fullName>
    </alternativeName>
    <alternativeName>
        <fullName evidence="13">Periplasmic folding chaperone</fullName>
    </alternativeName>
    <alternativeName>
        <fullName evidence="10">Rotamase plp</fullName>
    </alternativeName>
</protein>
<dbReference type="SUPFAM" id="SSF109998">
    <property type="entry name" value="Triger factor/SurA peptide-binding domain-like"/>
    <property type="match status" value="1"/>
</dbReference>
<dbReference type="PANTHER" id="PTHR47529">
    <property type="entry name" value="PEPTIDYL-PROLYL CIS-TRANS ISOMERASE D"/>
    <property type="match status" value="1"/>
</dbReference>
<keyword evidence="7 14" id="KW-0472">Membrane</keyword>
<evidence type="ECO:0000256" key="7">
    <source>
        <dbReference type="ARBA" id="ARBA00023136"/>
    </source>
</evidence>
<dbReference type="EMBL" id="JAVDUP010000004">
    <property type="protein sequence ID" value="MDR6901946.1"/>
    <property type="molecule type" value="Genomic_DNA"/>
</dbReference>
<comment type="subcellular location">
    <subcellularLocation>
        <location evidence="1">Cell inner membrane</location>
        <topology evidence="1">Single-pass type II membrane protein</topology>
        <orientation evidence="1">Periplasmic side</orientation>
    </subcellularLocation>
</comment>